<protein>
    <submittedName>
        <fullName evidence="1">Uncharacterized protein</fullName>
    </submittedName>
</protein>
<name>A0A8T0IEW6_CERPU</name>
<comment type="caution">
    <text evidence="1">The sequence shown here is derived from an EMBL/GenBank/DDBJ whole genome shotgun (WGS) entry which is preliminary data.</text>
</comment>
<reference evidence="1" key="1">
    <citation type="submission" date="2020-06" db="EMBL/GenBank/DDBJ databases">
        <title>WGS assembly of Ceratodon purpureus strain R40.</title>
        <authorList>
            <person name="Carey S.B."/>
            <person name="Jenkins J."/>
            <person name="Shu S."/>
            <person name="Lovell J.T."/>
            <person name="Sreedasyam A."/>
            <person name="Maumus F."/>
            <person name="Tiley G.P."/>
            <person name="Fernandez-Pozo N."/>
            <person name="Barry K."/>
            <person name="Chen C."/>
            <person name="Wang M."/>
            <person name="Lipzen A."/>
            <person name="Daum C."/>
            <person name="Saski C.A."/>
            <person name="Payton A.C."/>
            <person name="Mcbreen J.C."/>
            <person name="Conrad R.E."/>
            <person name="Kollar L.M."/>
            <person name="Olsson S."/>
            <person name="Huttunen S."/>
            <person name="Landis J.B."/>
            <person name="Wickett N.J."/>
            <person name="Johnson M.G."/>
            <person name="Rensing S.A."/>
            <person name="Grimwood J."/>
            <person name="Schmutz J."/>
            <person name="Mcdaniel S.F."/>
        </authorList>
    </citation>
    <scope>NUCLEOTIDE SEQUENCE</scope>
    <source>
        <strain evidence="1">R40</strain>
    </source>
</reference>
<evidence type="ECO:0000313" key="2">
    <source>
        <dbReference type="Proteomes" id="UP000822688"/>
    </source>
</evidence>
<accession>A0A8T0IEW6</accession>
<dbReference type="AlphaFoldDB" id="A0A8T0IEW6"/>
<evidence type="ECO:0000313" key="1">
    <source>
        <dbReference type="EMBL" id="KAG0581431.1"/>
    </source>
</evidence>
<feature type="non-terminal residue" evidence="1">
    <location>
        <position position="1"/>
    </location>
</feature>
<sequence>VPVARTFCYSVCRSALLLSCPSRHESGLQFVECIPRFCISAPVAGYCDEDEASSHISYVVWVYSARIHLCGHVFVDRCLLLDHDDQCQSTLLGGVYRVEP</sequence>
<keyword evidence="2" id="KW-1185">Reference proteome</keyword>
<proteinExistence type="predicted"/>
<dbReference type="Proteomes" id="UP000822688">
    <property type="component" value="Chromosome 4"/>
</dbReference>
<dbReference type="EMBL" id="CM026424">
    <property type="protein sequence ID" value="KAG0581431.1"/>
    <property type="molecule type" value="Genomic_DNA"/>
</dbReference>
<gene>
    <name evidence="1" type="ORF">KC19_4G251100</name>
</gene>
<organism evidence="1 2">
    <name type="scientific">Ceratodon purpureus</name>
    <name type="common">Fire moss</name>
    <name type="synonym">Dicranum purpureum</name>
    <dbReference type="NCBI Taxonomy" id="3225"/>
    <lineage>
        <taxon>Eukaryota</taxon>
        <taxon>Viridiplantae</taxon>
        <taxon>Streptophyta</taxon>
        <taxon>Embryophyta</taxon>
        <taxon>Bryophyta</taxon>
        <taxon>Bryophytina</taxon>
        <taxon>Bryopsida</taxon>
        <taxon>Dicranidae</taxon>
        <taxon>Pseudoditrichales</taxon>
        <taxon>Ditrichaceae</taxon>
        <taxon>Ceratodon</taxon>
    </lineage>
</organism>